<evidence type="ECO:0000259" key="12">
    <source>
        <dbReference type="Pfam" id="PF07715"/>
    </source>
</evidence>
<dbReference type="InterPro" id="IPR000531">
    <property type="entry name" value="Beta-barrel_TonB"/>
</dbReference>
<evidence type="ECO:0000259" key="11">
    <source>
        <dbReference type="Pfam" id="PF00593"/>
    </source>
</evidence>
<gene>
    <name evidence="13" type="ORF">SAMN06296416_11091</name>
</gene>
<dbReference type="RefSeq" id="WP_097123219.1">
    <property type="nucleotide sequence ID" value="NZ_OCND01000010.1"/>
</dbReference>
<proteinExistence type="inferred from homology"/>
<keyword evidence="2 8" id="KW-0813">Transport</keyword>
<dbReference type="PROSITE" id="PS52016">
    <property type="entry name" value="TONB_DEPENDENT_REC_3"/>
    <property type="match status" value="1"/>
</dbReference>
<evidence type="ECO:0000256" key="4">
    <source>
        <dbReference type="ARBA" id="ARBA00022692"/>
    </source>
</evidence>
<dbReference type="OrthoDB" id="9760494at2"/>
<evidence type="ECO:0000256" key="5">
    <source>
        <dbReference type="ARBA" id="ARBA00023077"/>
    </source>
</evidence>
<keyword evidence="6 8" id="KW-0472">Membrane</keyword>
<dbReference type="PANTHER" id="PTHR30442">
    <property type="entry name" value="IRON III DICITRATE TRANSPORT PROTEIN FECA"/>
    <property type="match status" value="1"/>
</dbReference>
<dbReference type="EMBL" id="OCND01000010">
    <property type="protein sequence ID" value="SOD56639.1"/>
    <property type="molecule type" value="Genomic_DNA"/>
</dbReference>
<feature type="domain" description="TonB-dependent receptor-like beta-barrel" evidence="11">
    <location>
        <begin position="238"/>
        <end position="708"/>
    </location>
</feature>
<protein>
    <submittedName>
        <fullName evidence="13">Fe(3+) dicitrate transport protein</fullName>
    </submittedName>
</protein>
<evidence type="ECO:0000313" key="13">
    <source>
        <dbReference type="EMBL" id="SOD56639.1"/>
    </source>
</evidence>
<keyword evidence="3 8" id="KW-1134">Transmembrane beta strand</keyword>
<keyword evidence="14" id="KW-1185">Reference proteome</keyword>
<evidence type="ECO:0000256" key="3">
    <source>
        <dbReference type="ARBA" id="ARBA00022452"/>
    </source>
</evidence>
<feature type="domain" description="TonB-dependent receptor plug" evidence="12">
    <location>
        <begin position="48"/>
        <end position="158"/>
    </location>
</feature>
<comment type="similarity">
    <text evidence="8 9">Belongs to the TonB-dependent receptor family.</text>
</comment>
<evidence type="ECO:0000256" key="8">
    <source>
        <dbReference type="PROSITE-ProRule" id="PRU01360"/>
    </source>
</evidence>
<evidence type="ECO:0000256" key="2">
    <source>
        <dbReference type="ARBA" id="ARBA00022448"/>
    </source>
</evidence>
<comment type="subcellular location">
    <subcellularLocation>
        <location evidence="1 8">Cell outer membrane</location>
        <topology evidence="1 8">Multi-pass membrane protein</topology>
    </subcellularLocation>
</comment>
<evidence type="ECO:0000256" key="10">
    <source>
        <dbReference type="SAM" id="SignalP"/>
    </source>
</evidence>
<dbReference type="Gene3D" id="2.40.170.20">
    <property type="entry name" value="TonB-dependent receptor, beta-barrel domain"/>
    <property type="match status" value="1"/>
</dbReference>
<dbReference type="SUPFAM" id="SSF56935">
    <property type="entry name" value="Porins"/>
    <property type="match status" value="1"/>
</dbReference>
<feature type="signal peptide" evidence="10">
    <location>
        <begin position="1"/>
        <end position="26"/>
    </location>
</feature>
<dbReference type="Pfam" id="PF00593">
    <property type="entry name" value="TonB_dep_Rec_b-barrel"/>
    <property type="match status" value="1"/>
</dbReference>
<dbReference type="GO" id="GO:0009279">
    <property type="term" value="C:cell outer membrane"/>
    <property type="evidence" value="ECO:0007669"/>
    <property type="project" value="UniProtKB-SubCell"/>
</dbReference>
<keyword evidence="10" id="KW-0732">Signal</keyword>
<evidence type="ECO:0000256" key="9">
    <source>
        <dbReference type="RuleBase" id="RU003357"/>
    </source>
</evidence>
<evidence type="ECO:0000313" key="14">
    <source>
        <dbReference type="Proteomes" id="UP000219374"/>
    </source>
</evidence>
<dbReference type="Pfam" id="PF07715">
    <property type="entry name" value="Plug"/>
    <property type="match status" value="1"/>
</dbReference>
<keyword evidence="7 8" id="KW-0998">Cell outer membrane</keyword>
<reference evidence="13 14" key="1">
    <citation type="submission" date="2017-09" db="EMBL/GenBank/DDBJ databases">
        <authorList>
            <person name="Ehlers B."/>
            <person name="Leendertz F.H."/>
        </authorList>
    </citation>
    <scope>NUCLEOTIDE SEQUENCE [LARGE SCALE GENOMIC DNA]</scope>
    <source>
        <strain evidence="13 14">CGMCC 1.10978</strain>
    </source>
</reference>
<name>A0A286DDD7_9GAMM</name>
<dbReference type="Proteomes" id="UP000219374">
    <property type="component" value="Unassembled WGS sequence"/>
</dbReference>
<organism evidence="13 14">
    <name type="scientific">Pseudoxanthomonas wuyuanensis</name>
    <dbReference type="NCBI Taxonomy" id="1073196"/>
    <lineage>
        <taxon>Bacteria</taxon>
        <taxon>Pseudomonadati</taxon>
        <taxon>Pseudomonadota</taxon>
        <taxon>Gammaproteobacteria</taxon>
        <taxon>Lysobacterales</taxon>
        <taxon>Lysobacteraceae</taxon>
        <taxon>Pseudoxanthomonas</taxon>
    </lineage>
</organism>
<evidence type="ECO:0000256" key="6">
    <source>
        <dbReference type="ARBA" id="ARBA00023136"/>
    </source>
</evidence>
<dbReference type="PANTHER" id="PTHR30442:SF0">
    <property type="entry name" value="FE(3+) DICITRATE TRANSPORT PROTEIN FECA"/>
    <property type="match status" value="1"/>
</dbReference>
<dbReference type="Gene3D" id="2.170.130.10">
    <property type="entry name" value="TonB-dependent receptor, plug domain"/>
    <property type="match status" value="1"/>
</dbReference>
<evidence type="ECO:0000256" key="7">
    <source>
        <dbReference type="ARBA" id="ARBA00023237"/>
    </source>
</evidence>
<keyword evidence="4 8" id="KW-0812">Transmembrane</keyword>
<sequence length="738" mass="80296">MNPRKTPAAAPLTAALALALAVTAHAETAADQAVNLDRLTVVGNGQKAQESAGSAAYLDAETLEKHDYRDIQRILRQVNGVYAVDEEGYGLRPNIGIRGSGTDRNSRITVMEDGVLIAPAAYAAPAAYYFPTAARMNAVEVRKGSSTIRTGPRTTGGAINLISTPIPQQTSGLVDFAYGTDQTMQAHAWAGGSTDNIGWLLETAQQQTDGFKRLDNGGDTGYTLEDYLGKFRINTGSDARYYQSLELKLGKVEQDSDETYLGLTDADFRATPNRRYAGSQQDNIKTDHEQVELRHYIAFSDALDLTTVAYRNEFSRNWYKLNDVRNSADTGWQSISGILANPAANAEQYAWLTGADSSRIAQGALRVRNNNREYYSKGVQSVLGWTLDAGGAQHAFEFSVRYHEDQEDRYQSDDRYMMQNGTMVLASRGAPGSQDNRIGDAKAISVYLQDEIRTGNWIVTPGLRYESIDLTQTRYSTATGDRSAPVSVQKHSVSELMPGVGVTYLINDSLNVFASAHRGFNPPGPGSDVDPEESVNVEAGLRWNAGAMNAEFAGFWNDYSNLVGTCTASTGGNCDIGDQFAGGKARVRGIEASFGYTAGLGNGLRLPLRAGYTWTDAEFRSSFASSFEEWGTVESGAPLPYLPEHAFNVQVGLESERWRVNLAGNYIDDMATSAQAGARRTESAFVVDLSAGYRLTDSAEVFARVENLTDEVWIASLRPAGARPGMPRQTYVGVRVKF</sequence>
<keyword evidence="5 9" id="KW-0798">TonB box</keyword>
<dbReference type="InterPro" id="IPR036942">
    <property type="entry name" value="Beta-barrel_TonB_sf"/>
</dbReference>
<accession>A0A286DDD7</accession>
<feature type="chain" id="PRO_5012267570" evidence="10">
    <location>
        <begin position="27"/>
        <end position="738"/>
    </location>
</feature>
<dbReference type="InterPro" id="IPR012910">
    <property type="entry name" value="Plug_dom"/>
</dbReference>
<dbReference type="GO" id="GO:0033214">
    <property type="term" value="P:siderophore-iron import into cell"/>
    <property type="evidence" value="ECO:0007669"/>
    <property type="project" value="TreeGrafter"/>
</dbReference>
<dbReference type="InterPro" id="IPR037066">
    <property type="entry name" value="Plug_dom_sf"/>
</dbReference>
<evidence type="ECO:0000256" key="1">
    <source>
        <dbReference type="ARBA" id="ARBA00004571"/>
    </source>
</evidence>
<dbReference type="InterPro" id="IPR039426">
    <property type="entry name" value="TonB-dep_rcpt-like"/>
</dbReference>
<dbReference type="AlphaFoldDB" id="A0A286DDD7"/>